<protein>
    <submittedName>
        <fullName evidence="1">Uncharacterized protein</fullName>
    </submittedName>
</protein>
<reference evidence="1" key="1">
    <citation type="submission" date="2022-07" db="EMBL/GenBank/DDBJ databases">
        <title>Phylogenomic reconstructions and comparative analyses of Kickxellomycotina fungi.</title>
        <authorList>
            <person name="Reynolds N.K."/>
            <person name="Stajich J.E."/>
            <person name="Barry K."/>
            <person name="Grigoriev I.V."/>
            <person name="Crous P."/>
            <person name="Smith M.E."/>
        </authorList>
    </citation>
    <scope>NUCLEOTIDE SEQUENCE</scope>
    <source>
        <strain evidence="1">NBRC 100468</strain>
    </source>
</reference>
<accession>A0A9W8DHB3</accession>
<gene>
    <name evidence="1" type="ORF">H4219_006451</name>
</gene>
<sequence length="223" mass="25641">MALSDDNYFQWVDGLLKQNFESISTVTDCPDHYTEESAQLALKTAASEDIVSVCAVLAAQFEHHIKTQHLDQISRDVVRYVLDKVYMHLYCCSKKIQERLKCYKERHRLYGFQPGNKRDKYDRTYTMTPDAFHEGFKDYNTRVCGMLQDFDHGVDVIKDSHGFSHFLSGALLNCKFYVSLICLCDIGFYRFANGDIGGCDEVLSEAMKNPFIVFTDNRVSGFN</sequence>
<comment type="caution">
    <text evidence="1">The sequence shown here is derived from an EMBL/GenBank/DDBJ whole genome shotgun (WGS) entry which is preliminary data.</text>
</comment>
<evidence type="ECO:0000313" key="1">
    <source>
        <dbReference type="EMBL" id="KAJ1909004.1"/>
    </source>
</evidence>
<dbReference type="EMBL" id="JANBPU010000841">
    <property type="protein sequence ID" value="KAJ1909004.1"/>
    <property type="molecule type" value="Genomic_DNA"/>
</dbReference>
<dbReference type="AlphaFoldDB" id="A0A9W8DHB3"/>
<organism evidence="1 2">
    <name type="scientific">Mycoemilia scoparia</name>
    <dbReference type="NCBI Taxonomy" id="417184"/>
    <lineage>
        <taxon>Eukaryota</taxon>
        <taxon>Fungi</taxon>
        <taxon>Fungi incertae sedis</taxon>
        <taxon>Zoopagomycota</taxon>
        <taxon>Kickxellomycotina</taxon>
        <taxon>Kickxellomycetes</taxon>
        <taxon>Kickxellales</taxon>
        <taxon>Kickxellaceae</taxon>
        <taxon>Mycoemilia</taxon>
    </lineage>
</organism>
<proteinExistence type="predicted"/>
<name>A0A9W8DHB3_9FUNG</name>
<evidence type="ECO:0000313" key="2">
    <source>
        <dbReference type="Proteomes" id="UP001150538"/>
    </source>
</evidence>
<keyword evidence="2" id="KW-1185">Reference proteome</keyword>
<dbReference type="Proteomes" id="UP001150538">
    <property type="component" value="Unassembled WGS sequence"/>
</dbReference>